<dbReference type="InterPro" id="IPR029044">
    <property type="entry name" value="Nucleotide-diphossugar_trans"/>
</dbReference>
<feature type="transmembrane region" description="Helical" evidence="2">
    <location>
        <begin position="392"/>
        <end position="413"/>
    </location>
</feature>
<dbReference type="RefSeq" id="WP_053773583.1">
    <property type="nucleotide sequence ID" value="NZ_CP012573.1"/>
</dbReference>
<dbReference type="Proteomes" id="UP000503164">
    <property type="component" value="Chromosome"/>
</dbReference>
<keyword evidence="2" id="KW-0812">Transmembrane</keyword>
<dbReference type="CDD" id="cd00761">
    <property type="entry name" value="Glyco_tranf_GTA_type"/>
    <property type="match status" value="1"/>
</dbReference>
<dbReference type="EMBL" id="CP048049">
    <property type="protein sequence ID" value="QIS43980.1"/>
    <property type="molecule type" value="Genomic_DNA"/>
</dbReference>
<dbReference type="Gene3D" id="3.90.550.10">
    <property type="entry name" value="Spore Coat Polysaccharide Biosynthesis Protein SpsA, Chain A"/>
    <property type="match status" value="1"/>
</dbReference>
<dbReference type="Pfam" id="PF00535">
    <property type="entry name" value="Glycos_transf_2"/>
    <property type="match status" value="1"/>
</dbReference>
<protein>
    <submittedName>
        <fullName evidence="4">Glycosyltransferase family 2 protein</fullName>
    </submittedName>
</protein>
<dbReference type="SUPFAM" id="SSF53448">
    <property type="entry name" value="Nucleotide-diphospho-sugar transferases"/>
    <property type="match status" value="1"/>
</dbReference>
<accession>A0AAE7CBT7</accession>
<dbReference type="KEGG" id="ccap:AES38_02160"/>
<keyword evidence="2" id="KW-0472">Membrane</keyword>
<evidence type="ECO:0000259" key="3">
    <source>
        <dbReference type="Pfam" id="PF00535"/>
    </source>
</evidence>
<gene>
    <name evidence="4" type="ORF">GW570_02165</name>
</gene>
<dbReference type="PANTHER" id="PTHR43685">
    <property type="entry name" value="GLYCOSYLTRANSFERASE"/>
    <property type="match status" value="1"/>
</dbReference>
<feature type="compositionally biased region" description="Pro residues" evidence="1">
    <location>
        <begin position="1"/>
        <end position="12"/>
    </location>
</feature>
<evidence type="ECO:0000256" key="1">
    <source>
        <dbReference type="SAM" id="MobiDB-lite"/>
    </source>
</evidence>
<keyword evidence="2" id="KW-1133">Transmembrane helix</keyword>
<dbReference type="InterPro" id="IPR001173">
    <property type="entry name" value="Glyco_trans_2-like"/>
</dbReference>
<name>A0AAE7CBT7_9MICO</name>
<sequence length="465" mass="48133">MDTPSTPSPPNAHPETSPRTTVSAVVVAGDAGATIARTLTSVLGQTLPPDRVVVVVAGSRDDTFAVARTFNGRHEHAQPGDGATSTTVTVIDRGPREGTLLSAYDLALRLAGGEGRVLIVSPDAELEPPVLELLCGALDRDPDAVSVSARLDPQPSGSRGPLAGALRLLQRHWAMGAVETGIDLGFTGPVPLAPATLVRLDAGDPRSPSSAAPVDAILPVLLAGDDRSALVVDARARVDTAVTWGTMRQRRDRWGAYVARLTRGTSPADAGDRRRARLASLRIGVGPVLRVVSYALAALYLAAAGIQGLLEPAWWWAVPVLVRLPLQIRTLRRIRERTLADVVFGATHLPLEAGEAAYGIARIRDGLHRMARRSRRVPTAPDTVPPFSAVDAVAAGVLGVIVVAVLALSAVGGPAAEGLATAVGVAAVLVTAADLVMALLRLLVARGGPFARPRAGATRAGGTAA</sequence>
<keyword evidence="5" id="KW-1185">Reference proteome</keyword>
<reference evidence="4 5" key="1">
    <citation type="journal article" date="2020" name="Mol. Plant Pathol.">
        <title>Plasmid composition and the chpG gene determine the virulence level of Clavibacter capsici natural isolates in pepper.</title>
        <authorList>
            <person name="Hwang I.S."/>
            <person name="Lee H.M."/>
            <person name="Oh E.J."/>
            <person name="Lee S."/>
            <person name="Heu S."/>
            <person name="Oh C.S."/>
        </authorList>
    </citation>
    <scope>NUCLEOTIDE SEQUENCE [LARGE SCALE GENOMIC DNA]</scope>
    <source>
        <strain evidence="4 5">1101</strain>
    </source>
</reference>
<proteinExistence type="predicted"/>
<dbReference type="AlphaFoldDB" id="A0AAE7CBT7"/>
<evidence type="ECO:0000313" key="5">
    <source>
        <dbReference type="Proteomes" id="UP000503164"/>
    </source>
</evidence>
<organism evidence="4 5">
    <name type="scientific">Clavibacter capsici</name>
    <dbReference type="NCBI Taxonomy" id="1874630"/>
    <lineage>
        <taxon>Bacteria</taxon>
        <taxon>Bacillati</taxon>
        <taxon>Actinomycetota</taxon>
        <taxon>Actinomycetes</taxon>
        <taxon>Micrococcales</taxon>
        <taxon>Microbacteriaceae</taxon>
        <taxon>Clavibacter</taxon>
    </lineage>
</organism>
<feature type="domain" description="Glycosyltransferase 2-like" evidence="3">
    <location>
        <begin position="23"/>
        <end position="158"/>
    </location>
</feature>
<dbReference type="InterPro" id="IPR050834">
    <property type="entry name" value="Glycosyltransf_2"/>
</dbReference>
<feature type="region of interest" description="Disordered" evidence="1">
    <location>
        <begin position="1"/>
        <end position="20"/>
    </location>
</feature>
<evidence type="ECO:0000256" key="2">
    <source>
        <dbReference type="SAM" id="Phobius"/>
    </source>
</evidence>
<dbReference type="GO" id="GO:0044010">
    <property type="term" value="P:single-species biofilm formation"/>
    <property type="evidence" value="ECO:0007669"/>
    <property type="project" value="TreeGrafter"/>
</dbReference>
<evidence type="ECO:0000313" key="4">
    <source>
        <dbReference type="EMBL" id="QIS43980.1"/>
    </source>
</evidence>
<feature type="transmembrane region" description="Helical" evidence="2">
    <location>
        <begin position="419"/>
        <end position="444"/>
    </location>
</feature>
<dbReference type="PANTHER" id="PTHR43685:SF2">
    <property type="entry name" value="GLYCOSYLTRANSFERASE 2-LIKE DOMAIN-CONTAINING PROTEIN"/>
    <property type="match status" value="1"/>
</dbReference>